<dbReference type="Pfam" id="PF08533">
    <property type="entry name" value="Glyco_hydro_42C"/>
    <property type="match status" value="1"/>
</dbReference>
<dbReference type="PANTHER" id="PTHR36447">
    <property type="entry name" value="BETA-GALACTOSIDASE GANA"/>
    <property type="match status" value="1"/>
</dbReference>
<keyword evidence="6" id="KW-0862">Zinc</keyword>
<gene>
    <name evidence="12" type="ORF">JRJ22_03535</name>
</gene>
<keyword evidence="4" id="KW-0479">Metal-binding</keyword>
<evidence type="ECO:0000313" key="12">
    <source>
        <dbReference type="EMBL" id="QSF45725.1"/>
    </source>
</evidence>
<evidence type="ECO:0000256" key="1">
    <source>
        <dbReference type="ARBA" id="ARBA00001412"/>
    </source>
</evidence>
<sequence length="667" mass="75064">MEMLSYSNVQIGVDYYPEHWDESLWEADMQLMKETGVKVVRVAEFAWSRLEPVEGSFDFAWLDRAIDALHRYGLQVVIGTPTATPPRWLTTGYPDVLPVFADGQTFHPGVRGHRCYNSRSLLKYGTRIIHKLARHYSGHPAVIGWQTDNEFGMIDCHCDRCNEAFRDWVQDKYKTLEHVNAEWGTVVWSGEYSDWQELTVPYGGSPFQNPSLLLDFQRFQWDSVVKFQQTQIDVLRAECPDHFITHNFHSYPQRLDMYAVGAGLDVASFDYYPNTSPNKQATTPYSGALSLDVTRGIKRKNFWIMEQLSGPPGCWMPMWRTPYPGFIRAYAWQAIARGADTVVHFRWRSAVAGAEQYWHGLIDHSNVPGRRFAEFGRLCYEVNALADKLKGTELKHEVAILHSHEQKAALDIQPQAEGMDYYENIKQYHRVLTKLGIGCDVIQAGEPLEKYKLVIAPSLYLLSEELAAQLEAFAIKGGTLILTNRSGVKNINNICLMQPLPGMLSRAAGVWVKEYDPVGGDVHTLLDGQGITFECSQWCDLLAPVTAEPIAWYNDDFYAGTAAITVNSFGKGQVYYFGTHAEEGYWSMLLAGLADKLGLLRFAGLPEGVQATVRSGENGSFLFLLNLSKAEQTVKLDKPYRCELTGAVRSGPVVFAPYGVEILGTEG</sequence>
<dbReference type="Proteomes" id="UP000663452">
    <property type="component" value="Chromosome"/>
</dbReference>
<evidence type="ECO:0000256" key="2">
    <source>
        <dbReference type="ARBA" id="ARBA00005940"/>
    </source>
</evidence>
<dbReference type="Gene3D" id="3.20.20.80">
    <property type="entry name" value="Glycosidases"/>
    <property type="match status" value="1"/>
</dbReference>
<dbReference type="SUPFAM" id="SSF52317">
    <property type="entry name" value="Class I glutamine amidotransferase-like"/>
    <property type="match status" value="1"/>
</dbReference>
<keyword evidence="5 8" id="KW-0378">Hydrolase</keyword>
<dbReference type="InterPro" id="IPR013780">
    <property type="entry name" value="Glyco_hydro_b"/>
</dbReference>
<dbReference type="EC" id="3.2.1.23" evidence="3 8"/>
<keyword evidence="13" id="KW-1185">Reference proteome</keyword>
<evidence type="ECO:0000256" key="5">
    <source>
        <dbReference type="ARBA" id="ARBA00022801"/>
    </source>
</evidence>
<dbReference type="InterPro" id="IPR017853">
    <property type="entry name" value="GH"/>
</dbReference>
<feature type="domain" description="Beta-galactosidase trimerisation" evidence="10">
    <location>
        <begin position="397"/>
        <end position="599"/>
    </location>
</feature>
<comment type="catalytic activity">
    <reaction evidence="1 8">
        <text>Hydrolysis of terminal non-reducing beta-D-galactose residues in beta-D-galactosides.</text>
        <dbReference type="EC" id="3.2.1.23"/>
    </reaction>
</comment>
<dbReference type="SUPFAM" id="SSF51445">
    <property type="entry name" value="(Trans)glycosidases"/>
    <property type="match status" value="1"/>
</dbReference>
<dbReference type="InterPro" id="IPR013739">
    <property type="entry name" value="Beta_galactosidase_C"/>
</dbReference>
<accession>A0ABX7LC52</accession>
<keyword evidence="7 8" id="KW-0326">Glycosidase</keyword>
<name>A0ABX7LC52_9BACL</name>
<dbReference type="InterPro" id="IPR003476">
    <property type="entry name" value="Glyco_hydro_42"/>
</dbReference>
<evidence type="ECO:0000256" key="6">
    <source>
        <dbReference type="ARBA" id="ARBA00022833"/>
    </source>
</evidence>
<evidence type="ECO:0000256" key="8">
    <source>
        <dbReference type="PIRNR" id="PIRNR001084"/>
    </source>
</evidence>
<proteinExistence type="inferred from homology"/>
<dbReference type="InterPro" id="IPR013529">
    <property type="entry name" value="Glyco_hydro_42_N"/>
</dbReference>
<evidence type="ECO:0000259" key="9">
    <source>
        <dbReference type="Pfam" id="PF02449"/>
    </source>
</evidence>
<evidence type="ECO:0000256" key="3">
    <source>
        <dbReference type="ARBA" id="ARBA00012756"/>
    </source>
</evidence>
<dbReference type="Gene3D" id="3.40.50.880">
    <property type="match status" value="1"/>
</dbReference>
<evidence type="ECO:0000256" key="7">
    <source>
        <dbReference type="ARBA" id="ARBA00023295"/>
    </source>
</evidence>
<dbReference type="EMBL" id="CP070969">
    <property type="protein sequence ID" value="QSF45725.1"/>
    <property type="molecule type" value="Genomic_DNA"/>
</dbReference>
<evidence type="ECO:0000259" key="11">
    <source>
        <dbReference type="Pfam" id="PF08533"/>
    </source>
</evidence>
<dbReference type="Pfam" id="PF08532">
    <property type="entry name" value="Glyco_hydro_42M"/>
    <property type="match status" value="1"/>
</dbReference>
<dbReference type="Pfam" id="PF02449">
    <property type="entry name" value="Glyco_hydro_42"/>
    <property type="match status" value="1"/>
</dbReference>
<feature type="domain" description="Beta-galactosidase C-terminal" evidence="11">
    <location>
        <begin position="608"/>
        <end position="663"/>
    </location>
</feature>
<evidence type="ECO:0000313" key="13">
    <source>
        <dbReference type="Proteomes" id="UP000663452"/>
    </source>
</evidence>
<dbReference type="RefSeq" id="WP_206103257.1">
    <property type="nucleotide sequence ID" value="NZ_CP070969.1"/>
</dbReference>
<protein>
    <recommendedName>
        <fullName evidence="3 8">Beta-galactosidase</fullName>
        <shortName evidence="8">Beta-gal</shortName>
        <ecNumber evidence="3 8">3.2.1.23</ecNumber>
    </recommendedName>
</protein>
<evidence type="ECO:0000259" key="10">
    <source>
        <dbReference type="Pfam" id="PF08532"/>
    </source>
</evidence>
<dbReference type="PANTHER" id="PTHR36447:SF2">
    <property type="entry name" value="BETA-GALACTOSIDASE YESZ"/>
    <property type="match status" value="1"/>
</dbReference>
<comment type="similarity">
    <text evidence="2 8">Belongs to the glycosyl hydrolase 42 family.</text>
</comment>
<dbReference type="InterPro" id="IPR013738">
    <property type="entry name" value="Beta_galactosidase_Trimer"/>
</dbReference>
<dbReference type="PIRSF" id="PIRSF001084">
    <property type="entry name" value="B-galactosidase"/>
    <property type="match status" value="1"/>
</dbReference>
<dbReference type="Gene3D" id="2.60.40.1180">
    <property type="entry name" value="Golgi alpha-mannosidase II"/>
    <property type="match status" value="1"/>
</dbReference>
<organism evidence="12 13">
    <name type="scientific">Paenibacillus tianjinensis</name>
    <dbReference type="NCBI Taxonomy" id="2810347"/>
    <lineage>
        <taxon>Bacteria</taxon>
        <taxon>Bacillati</taxon>
        <taxon>Bacillota</taxon>
        <taxon>Bacilli</taxon>
        <taxon>Bacillales</taxon>
        <taxon>Paenibacillaceae</taxon>
        <taxon>Paenibacillus</taxon>
    </lineage>
</organism>
<evidence type="ECO:0000256" key="4">
    <source>
        <dbReference type="ARBA" id="ARBA00022723"/>
    </source>
</evidence>
<dbReference type="InterPro" id="IPR029062">
    <property type="entry name" value="Class_I_gatase-like"/>
</dbReference>
<dbReference type="CDD" id="cd03143">
    <property type="entry name" value="A4_beta-galactosidase_middle_domain"/>
    <property type="match status" value="1"/>
</dbReference>
<reference evidence="12 13" key="1">
    <citation type="submission" date="2021-02" db="EMBL/GenBank/DDBJ databases">
        <title>Paenibacillus tianjinensis sp. nov.</title>
        <authorList>
            <person name="Liu H."/>
        </authorList>
    </citation>
    <scope>NUCLEOTIDE SEQUENCE [LARGE SCALE GENOMIC DNA]</scope>
    <source>
        <strain evidence="12 13">TB2019</strain>
    </source>
</reference>
<feature type="domain" description="Glycoside hydrolase family 42 N-terminal" evidence="9">
    <location>
        <begin position="14"/>
        <end position="384"/>
    </location>
</feature>